<dbReference type="Gene3D" id="3.40.50.1240">
    <property type="entry name" value="Phosphoglycerate mutase-like"/>
    <property type="match status" value="1"/>
</dbReference>
<keyword evidence="4" id="KW-0413">Isomerase</keyword>
<evidence type="ECO:0000313" key="6">
    <source>
        <dbReference type="EMBL" id="MBT0994987.1"/>
    </source>
</evidence>
<accession>A0ABS5U0S2</accession>
<dbReference type="Pfam" id="PF00300">
    <property type="entry name" value="His_Phos_1"/>
    <property type="match status" value="1"/>
</dbReference>
<feature type="region of interest" description="Disordered" evidence="5">
    <location>
        <begin position="234"/>
        <end position="264"/>
    </location>
</feature>
<keyword evidence="7" id="KW-1185">Reference proteome</keyword>
<evidence type="ECO:0000313" key="7">
    <source>
        <dbReference type="Proteomes" id="UP000722125"/>
    </source>
</evidence>
<organism evidence="6 7">
    <name type="scientific">Cellulomonas fulva</name>
    <dbReference type="NCBI Taxonomy" id="2835530"/>
    <lineage>
        <taxon>Bacteria</taxon>
        <taxon>Bacillati</taxon>
        <taxon>Actinomycetota</taxon>
        <taxon>Actinomycetes</taxon>
        <taxon>Micrococcales</taxon>
        <taxon>Cellulomonadaceae</taxon>
        <taxon>Cellulomonas</taxon>
    </lineage>
</organism>
<dbReference type="Proteomes" id="UP000722125">
    <property type="component" value="Unassembled WGS sequence"/>
</dbReference>
<comment type="similarity">
    <text evidence="1">Belongs to the phosphoglycerate mutase family. BPG-dependent PGAM subfamily.</text>
</comment>
<dbReference type="RefSeq" id="WP_214350766.1">
    <property type="nucleotide sequence ID" value="NZ_JAHBOH010000001.1"/>
</dbReference>
<evidence type="ECO:0000256" key="3">
    <source>
        <dbReference type="ARBA" id="ARBA00023152"/>
    </source>
</evidence>
<gene>
    <name evidence="6" type="ORF">KIN34_11915</name>
</gene>
<keyword evidence="3" id="KW-0324">Glycolysis</keyword>
<name>A0ABS5U0S2_9CELL</name>
<evidence type="ECO:0000256" key="1">
    <source>
        <dbReference type="ARBA" id="ARBA00006717"/>
    </source>
</evidence>
<dbReference type="InterPro" id="IPR029033">
    <property type="entry name" value="His_PPase_superfam"/>
</dbReference>
<protein>
    <recommendedName>
        <fullName evidence="2">phosphoglycerate mutase (2,3-diphosphoglycerate-dependent)</fullName>
        <ecNumber evidence="2">5.4.2.11</ecNumber>
    </recommendedName>
</protein>
<reference evidence="6 7" key="1">
    <citation type="submission" date="2021-05" db="EMBL/GenBank/DDBJ databases">
        <title>Description of Cellulomonas sp. DKR-3 sp. nov.</title>
        <authorList>
            <person name="Dahal R.H."/>
            <person name="Chaudhary D.K."/>
        </authorList>
    </citation>
    <scope>NUCLEOTIDE SEQUENCE [LARGE SCALE GENOMIC DNA]</scope>
    <source>
        <strain evidence="6 7">DKR-3</strain>
    </source>
</reference>
<dbReference type="PANTHER" id="PTHR11931">
    <property type="entry name" value="PHOSPHOGLYCERATE MUTASE"/>
    <property type="match status" value="1"/>
</dbReference>
<evidence type="ECO:0000256" key="4">
    <source>
        <dbReference type="ARBA" id="ARBA00023235"/>
    </source>
</evidence>
<dbReference type="CDD" id="cd07067">
    <property type="entry name" value="HP_PGM_like"/>
    <property type="match status" value="1"/>
</dbReference>
<dbReference type="EMBL" id="JAHBOH010000001">
    <property type="protein sequence ID" value="MBT0994987.1"/>
    <property type="molecule type" value="Genomic_DNA"/>
</dbReference>
<evidence type="ECO:0000256" key="2">
    <source>
        <dbReference type="ARBA" id="ARBA00012028"/>
    </source>
</evidence>
<dbReference type="EC" id="5.4.2.11" evidence="2"/>
<comment type="caution">
    <text evidence="6">The sequence shown here is derived from an EMBL/GenBank/DDBJ whole genome shotgun (WGS) entry which is preliminary data.</text>
</comment>
<dbReference type="InterPro" id="IPR001345">
    <property type="entry name" value="PG/BPGM_mutase_AS"/>
</dbReference>
<dbReference type="SUPFAM" id="SSF53254">
    <property type="entry name" value="Phosphoglycerate mutase-like"/>
    <property type="match status" value="1"/>
</dbReference>
<dbReference type="PROSITE" id="PS00175">
    <property type="entry name" value="PG_MUTASE"/>
    <property type="match status" value="1"/>
</dbReference>
<evidence type="ECO:0000256" key="5">
    <source>
        <dbReference type="SAM" id="MobiDB-lite"/>
    </source>
</evidence>
<proteinExistence type="inferred from homology"/>
<sequence length="264" mass="28578">MSGGPRVLLLVRHGESVGNVAAREAERAGAEELELATRDADTPLSELGRAQADAIGPWLAALPVEERPRAVWCSPYVRAVETTERALAAAGLDLPVERDERLRDRELGVLDRLTVRGVQERFPLEAELRARLGKFYHRPAGGESWADVALRLRSLVRDVEAAPDAPLMVVAHDAVIVLLRYVLEHLTEREVLDLSRRSGVRNASVTTMRRDDDQWSTPSFAAVDHLAVLDEPTGDHAATARGGRADDAGAVGAGAVGAEERARG</sequence>
<dbReference type="SMART" id="SM00855">
    <property type="entry name" value="PGAM"/>
    <property type="match status" value="1"/>
</dbReference>
<dbReference type="InterPro" id="IPR005952">
    <property type="entry name" value="Phosphogly_mut1"/>
</dbReference>
<dbReference type="InterPro" id="IPR013078">
    <property type="entry name" value="His_Pase_superF_clade-1"/>
</dbReference>